<dbReference type="EMBL" id="QJVJ01000005">
    <property type="protein sequence ID" value="PYI54373.1"/>
    <property type="molecule type" value="Genomic_DNA"/>
</dbReference>
<dbReference type="Gene3D" id="3.30.565.10">
    <property type="entry name" value="Histidine kinase-like ATPase, C-terminal domain"/>
    <property type="match status" value="1"/>
</dbReference>
<evidence type="ECO:0000256" key="8">
    <source>
        <dbReference type="ARBA" id="ARBA00023012"/>
    </source>
</evidence>
<comment type="caution">
    <text evidence="13">The sequence shown here is derived from an EMBL/GenBank/DDBJ whole genome shotgun (WGS) entry which is preliminary data.</text>
</comment>
<protein>
    <recommendedName>
        <fullName evidence="2">histidine kinase</fullName>
        <ecNumber evidence="2">2.7.13.3</ecNumber>
    </recommendedName>
</protein>
<organism evidence="13 14">
    <name type="scientific">Paenibacillus flagellatus</name>
    <dbReference type="NCBI Taxonomy" id="2211139"/>
    <lineage>
        <taxon>Bacteria</taxon>
        <taxon>Bacillati</taxon>
        <taxon>Bacillota</taxon>
        <taxon>Bacilli</taxon>
        <taxon>Bacillales</taxon>
        <taxon>Paenibacillaceae</taxon>
        <taxon>Paenibacillus</taxon>
    </lineage>
</organism>
<dbReference type="PROSITE" id="PS50109">
    <property type="entry name" value="HIS_KIN"/>
    <property type="match status" value="1"/>
</dbReference>
<evidence type="ECO:0000256" key="1">
    <source>
        <dbReference type="ARBA" id="ARBA00000085"/>
    </source>
</evidence>
<evidence type="ECO:0000259" key="12">
    <source>
        <dbReference type="PROSITE" id="PS50110"/>
    </source>
</evidence>
<dbReference type="PANTHER" id="PTHR43547:SF2">
    <property type="entry name" value="HYBRID SIGNAL TRANSDUCTION HISTIDINE KINASE C"/>
    <property type="match status" value="1"/>
</dbReference>
<keyword evidence="4" id="KW-0808">Transferase</keyword>
<dbReference type="InterPro" id="IPR003594">
    <property type="entry name" value="HATPase_dom"/>
</dbReference>
<dbReference type="InterPro" id="IPR036097">
    <property type="entry name" value="HisK_dim/P_sf"/>
</dbReference>
<feature type="modified residue" description="4-aspartylphosphate" evidence="9">
    <location>
        <position position="55"/>
    </location>
</feature>
<dbReference type="InterPro" id="IPR005467">
    <property type="entry name" value="His_kinase_dom"/>
</dbReference>
<keyword evidence="6 13" id="KW-0418">Kinase</keyword>
<accession>A0A2V5K947</accession>
<dbReference type="OrthoDB" id="9759607at2"/>
<evidence type="ECO:0000256" key="4">
    <source>
        <dbReference type="ARBA" id="ARBA00022679"/>
    </source>
</evidence>
<dbReference type="Pfam" id="PF00512">
    <property type="entry name" value="HisKA"/>
    <property type="match status" value="1"/>
</dbReference>
<keyword evidence="5" id="KW-0547">Nucleotide-binding</keyword>
<evidence type="ECO:0000313" key="14">
    <source>
        <dbReference type="Proteomes" id="UP000247476"/>
    </source>
</evidence>
<dbReference type="CDD" id="cd00082">
    <property type="entry name" value="HisKA"/>
    <property type="match status" value="1"/>
</dbReference>
<feature type="domain" description="Histidine kinase" evidence="11">
    <location>
        <begin position="320"/>
        <end position="523"/>
    </location>
</feature>
<dbReference type="SUPFAM" id="SSF47384">
    <property type="entry name" value="Homodimeric domain of signal transducing histidine kinase"/>
    <property type="match status" value="1"/>
</dbReference>
<dbReference type="InterPro" id="IPR003661">
    <property type="entry name" value="HisK_dim/P_dom"/>
</dbReference>
<dbReference type="SUPFAM" id="SSF55874">
    <property type="entry name" value="ATPase domain of HSP90 chaperone/DNA topoisomerase II/histidine kinase"/>
    <property type="match status" value="1"/>
</dbReference>
<dbReference type="GO" id="GO:0000155">
    <property type="term" value="F:phosphorelay sensor kinase activity"/>
    <property type="evidence" value="ECO:0007669"/>
    <property type="project" value="InterPro"/>
</dbReference>
<sequence length="524" mass="59259">MIKLLAVDDRPENLLALEGVLASPQYEVVSLRSGEDALRYLLLEDVSDLAVILMDVQMPGLNGFETVKLIKQRERCREIPVIFLTAISTSTEHVRQGYDAGSIDYLFKPIDPDLLRLKVDAFAKLHRYHRQIIEQGDMLRRRALELEQSNRRFAEADALLKLQNERLESMVEERTLELRETNEKLRRSQERFRKMFMSNPCLMAIRRLSDMACIDVNESWLRMTGFGPDTMPAPSEALRFASDAPDEAVRCGERTVRNAKIKYATRSNEWRDGLLSTELIELDGEKCLLEVVVDVTENVRFEKEMSRLAELNLIGEMAAGIAHEIRNPMTTIRGFLQLSQSSPGRMEKEHVDMMLEELDRANGIITEYLSLAKNKQTVMVPRPLNRLVESLLPLIHAEAMVSGKHVQIEYGECPDIPLDEKEIRQLVLNMTLNGLESMSPGGVLRIRTGTDDGEVVLTIADQGHGIREDDLEKLGRPFFTTKENGTGLGLAVCYSIAARHGATIRVTSGPEGTTFDIRFPLPIR</sequence>
<evidence type="ECO:0000256" key="10">
    <source>
        <dbReference type="SAM" id="Coils"/>
    </source>
</evidence>
<dbReference type="Proteomes" id="UP000247476">
    <property type="component" value="Unassembled WGS sequence"/>
</dbReference>
<name>A0A2V5K947_9BACL</name>
<evidence type="ECO:0000256" key="3">
    <source>
        <dbReference type="ARBA" id="ARBA00022553"/>
    </source>
</evidence>
<keyword evidence="8" id="KW-0902">Two-component regulatory system</keyword>
<feature type="domain" description="Response regulatory" evidence="12">
    <location>
        <begin position="3"/>
        <end position="123"/>
    </location>
</feature>
<dbReference type="Gene3D" id="1.10.287.130">
    <property type="match status" value="1"/>
</dbReference>
<dbReference type="PRINTS" id="PR00344">
    <property type="entry name" value="BCTRLSENSOR"/>
</dbReference>
<evidence type="ECO:0000256" key="5">
    <source>
        <dbReference type="ARBA" id="ARBA00022741"/>
    </source>
</evidence>
<keyword evidence="10" id="KW-0175">Coiled coil</keyword>
<keyword evidence="3 9" id="KW-0597">Phosphoprotein</keyword>
<comment type="catalytic activity">
    <reaction evidence="1">
        <text>ATP + protein L-histidine = ADP + protein N-phospho-L-histidine.</text>
        <dbReference type="EC" id="2.7.13.3"/>
    </reaction>
</comment>
<dbReference type="Pfam" id="PF02518">
    <property type="entry name" value="HATPase_c"/>
    <property type="match status" value="1"/>
</dbReference>
<evidence type="ECO:0000256" key="7">
    <source>
        <dbReference type="ARBA" id="ARBA00022840"/>
    </source>
</evidence>
<evidence type="ECO:0000256" key="2">
    <source>
        <dbReference type="ARBA" id="ARBA00012438"/>
    </source>
</evidence>
<dbReference type="PANTHER" id="PTHR43547">
    <property type="entry name" value="TWO-COMPONENT HISTIDINE KINASE"/>
    <property type="match status" value="1"/>
</dbReference>
<proteinExistence type="predicted"/>
<dbReference type="Pfam" id="PF00072">
    <property type="entry name" value="Response_reg"/>
    <property type="match status" value="1"/>
</dbReference>
<dbReference type="InterPro" id="IPR004358">
    <property type="entry name" value="Sig_transdc_His_kin-like_C"/>
</dbReference>
<dbReference type="InterPro" id="IPR035965">
    <property type="entry name" value="PAS-like_dom_sf"/>
</dbReference>
<dbReference type="Gene3D" id="3.40.50.2300">
    <property type="match status" value="1"/>
</dbReference>
<dbReference type="InterPro" id="IPR036890">
    <property type="entry name" value="HATPase_C_sf"/>
</dbReference>
<dbReference type="InterPro" id="IPR011006">
    <property type="entry name" value="CheY-like_superfamily"/>
</dbReference>
<evidence type="ECO:0000313" key="13">
    <source>
        <dbReference type="EMBL" id="PYI54373.1"/>
    </source>
</evidence>
<dbReference type="SMART" id="SM00387">
    <property type="entry name" value="HATPase_c"/>
    <property type="match status" value="1"/>
</dbReference>
<dbReference type="EC" id="2.7.13.3" evidence="2"/>
<keyword evidence="7" id="KW-0067">ATP-binding</keyword>
<dbReference type="SUPFAM" id="SSF52172">
    <property type="entry name" value="CheY-like"/>
    <property type="match status" value="1"/>
</dbReference>
<dbReference type="GO" id="GO:0005524">
    <property type="term" value="F:ATP binding"/>
    <property type="evidence" value="ECO:0007669"/>
    <property type="project" value="UniProtKB-KW"/>
</dbReference>
<dbReference type="PROSITE" id="PS50110">
    <property type="entry name" value="RESPONSE_REGULATORY"/>
    <property type="match status" value="1"/>
</dbReference>
<reference evidence="13 14" key="1">
    <citation type="submission" date="2018-05" db="EMBL/GenBank/DDBJ databases">
        <title>Paenibacillus flagellatus sp. nov., isolated from selenium mineral soil.</title>
        <authorList>
            <person name="Dai X."/>
        </authorList>
    </citation>
    <scope>NUCLEOTIDE SEQUENCE [LARGE SCALE GENOMIC DNA]</scope>
    <source>
        <strain evidence="13 14">DXL2</strain>
    </source>
</reference>
<dbReference type="SUPFAM" id="SSF55785">
    <property type="entry name" value="PYP-like sensor domain (PAS domain)"/>
    <property type="match status" value="1"/>
</dbReference>
<dbReference type="SMART" id="SM00448">
    <property type="entry name" value="REC"/>
    <property type="match status" value="1"/>
</dbReference>
<dbReference type="Gene3D" id="3.30.450.20">
    <property type="entry name" value="PAS domain"/>
    <property type="match status" value="1"/>
</dbReference>
<evidence type="ECO:0000259" key="11">
    <source>
        <dbReference type="PROSITE" id="PS50109"/>
    </source>
</evidence>
<gene>
    <name evidence="13" type="ORF">DLM86_12940</name>
</gene>
<evidence type="ECO:0000256" key="6">
    <source>
        <dbReference type="ARBA" id="ARBA00022777"/>
    </source>
</evidence>
<feature type="coiled-coil region" evidence="10">
    <location>
        <begin position="164"/>
        <end position="191"/>
    </location>
</feature>
<dbReference type="AlphaFoldDB" id="A0A2V5K947"/>
<dbReference type="SMART" id="SM00388">
    <property type="entry name" value="HisKA"/>
    <property type="match status" value="1"/>
</dbReference>
<keyword evidence="14" id="KW-1185">Reference proteome</keyword>
<dbReference type="InterPro" id="IPR001789">
    <property type="entry name" value="Sig_transdc_resp-reg_receiver"/>
</dbReference>
<evidence type="ECO:0000256" key="9">
    <source>
        <dbReference type="PROSITE-ProRule" id="PRU00169"/>
    </source>
</evidence>
<dbReference type="RefSeq" id="WP_110840432.1">
    <property type="nucleotide sequence ID" value="NZ_QJVJ01000005.1"/>
</dbReference>